<dbReference type="PROSITE" id="PS51257">
    <property type="entry name" value="PROKAR_LIPOPROTEIN"/>
    <property type="match status" value="1"/>
</dbReference>
<comment type="caution">
    <text evidence="2">The sequence shown here is derived from an EMBL/GenBank/DDBJ whole genome shotgun (WGS) entry which is preliminary data.</text>
</comment>
<reference evidence="2 3" key="1">
    <citation type="submission" date="2020-08" db="EMBL/GenBank/DDBJ databases">
        <title>Sequencing the genomes of 1000 actinobacteria strains.</title>
        <authorList>
            <person name="Klenk H.-P."/>
        </authorList>
    </citation>
    <scope>NUCLEOTIDE SEQUENCE [LARGE SCALE GENOMIC DNA]</scope>
    <source>
        <strain evidence="2 3">DSM 45298</strain>
    </source>
</reference>
<protein>
    <recommendedName>
        <fullName evidence="4">Lipoprotein</fullName>
    </recommendedName>
</protein>
<proteinExistence type="predicted"/>
<name>A0A840F3E5_9ACTN</name>
<dbReference type="AlphaFoldDB" id="A0A840F3E5"/>
<feature type="region of interest" description="Disordered" evidence="1">
    <location>
        <begin position="26"/>
        <end position="50"/>
    </location>
</feature>
<dbReference type="EMBL" id="JACIFP010000001">
    <property type="protein sequence ID" value="MBB4136988.1"/>
    <property type="molecule type" value="Genomic_DNA"/>
</dbReference>
<evidence type="ECO:0000313" key="2">
    <source>
        <dbReference type="EMBL" id="MBB4136988.1"/>
    </source>
</evidence>
<organism evidence="2 3">
    <name type="scientific">Gordonia humi</name>
    <dbReference type="NCBI Taxonomy" id="686429"/>
    <lineage>
        <taxon>Bacteria</taxon>
        <taxon>Bacillati</taxon>
        <taxon>Actinomycetota</taxon>
        <taxon>Actinomycetes</taxon>
        <taxon>Mycobacteriales</taxon>
        <taxon>Gordoniaceae</taxon>
        <taxon>Gordonia</taxon>
    </lineage>
</organism>
<sequence>MGVRTAVSVVMAVIVGGTLVGCSEDSAPVHRPAGSSSQTAGSGDDQGDHSDVERAAAVQVCRQVITSAGVMVRDYNTFMKRLNDTQSYAQIGSEDEWAVETLQTGADVVRESISPSVPQDLVDTVSEFVDSSEKLAERIEQKQRTALNRSSQEWGDRRTAALDDCSAFLPTE</sequence>
<gene>
    <name evidence="2" type="ORF">BKA16_003540</name>
</gene>
<accession>A0A840F3E5</accession>
<evidence type="ECO:0008006" key="4">
    <source>
        <dbReference type="Google" id="ProtNLM"/>
    </source>
</evidence>
<evidence type="ECO:0000313" key="3">
    <source>
        <dbReference type="Proteomes" id="UP000551501"/>
    </source>
</evidence>
<keyword evidence="3" id="KW-1185">Reference proteome</keyword>
<evidence type="ECO:0000256" key="1">
    <source>
        <dbReference type="SAM" id="MobiDB-lite"/>
    </source>
</evidence>
<dbReference type="RefSeq" id="WP_183371896.1">
    <property type="nucleotide sequence ID" value="NZ_BAABHL010000126.1"/>
</dbReference>
<dbReference type="Proteomes" id="UP000551501">
    <property type="component" value="Unassembled WGS sequence"/>
</dbReference>